<keyword evidence="2" id="KW-0645">Protease</keyword>
<dbReference type="Pfam" id="PF00144">
    <property type="entry name" value="Beta-lactamase"/>
    <property type="match status" value="1"/>
</dbReference>
<evidence type="ECO:0000313" key="3">
    <source>
        <dbReference type="Proteomes" id="UP000682811"/>
    </source>
</evidence>
<keyword evidence="2" id="KW-0121">Carboxypeptidase</keyword>
<gene>
    <name evidence="2" type="primary">adP</name>
    <name evidence="2" type="ORF">J34TS1_00360</name>
</gene>
<reference evidence="2 3" key="1">
    <citation type="submission" date="2021-03" db="EMBL/GenBank/DDBJ databases">
        <title>Antimicrobial resistance genes in bacteria isolated from Japanese honey, and their potential for conferring macrolide and lincosamide resistance in the American foulbrood pathogen Paenibacillus larvae.</title>
        <authorList>
            <person name="Okamoto M."/>
            <person name="Kumagai M."/>
            <person name="Kanamori H."/>
            <person name="Takamatsu D."/>
        </authorList>
    </citation>
    <scope>NUCLEOTIDE SEQUENCE [LARGE SCALE GENOMIC DNA]</scope>
    <source>
        <strain evidence="2 3">J34TS1</strain>
    </source>
</reference>
<proteinExistence type="predicted"/>
<dbReference type="PANTHER" id="PTHR46825:SF7">
    <property type="entry name" value="D-ALANYL-D-ALANINE CARBOXYPEPTIDASE"/>
    <property type="match status" value="1"/>
</dbReference>
<dbReference type="PANTHER" id="PTHR46825">
    <property type="entry name" value="D-ALANYL-D-ALANINE-CARBOXYPEPTIDASE/ENDOPEPTIDASE AMPH"/>
    <property type="match status" value="1"/>
</dbReference>
<keyword evidence="2" id="KW-0378">Hydrolase</keyword>
<evidence type="ECO:0000259" key="1">
    <source>
        <dbReference type="Pfam" id="PF00144"/>
    </source>
</evidence>
<comment type="caution">
    <text evidence="2">The sequence shown here is derived from an EMBL/GenBank/DDBJ whole genome shotgun (WGS) entry which is preliminary data.</text>
</comment>
<name>A0A919Y6Z3_9BACL</name>
<dbReference type="RefSeq" id="WP_212976497.1">
    <property type="nucleotide sequence ID" value="NZ_AP025343.1"/>
</dbReference>
<dbReference type="InterPro" id="IPR050491">
    <property type="entry name" value="AmpC-like"/>
</dbReference>
<keyword evidence="3" id="KW-1185">Reference proteome</keyword>
<evidence type="ECO:0000313" key="2">
    <source>
        <dbReference type="EMBL" id="GIO45271.1"/>
    </source>
</evidence>
<dbReference type="SUPFAM" id="SSF56601">
    <property type="entry name" value="beta-lactamase/transpeptidase-like"/>
    <property type="match status" value="1"/>
</dbReference>
<dbReference type="AlphaFoldDB" id="A0A919Y6Z3"/>
<organism evidence="2 3">
    <name type="scientific">Paenibacillus azoreducens</name>
    <dbReference type="NCBI Taxonomy" id="116718"/>
    <lineage>
        <taxon>Bacteria</taxon>
        <taxon>Bacillati</taxon>
        <taxon>Bacillota</taxon>
        <taxon>Bacilli</taxon>
        <taxon>Bacillales</taxon>
        <taxon>Paenibacillaceae</taxon>
        <taxon>Paenibacillus</taxon>
    </lineage>
</organism>
<dbReference type="Proteomes" id="UP000682811">
    <property type="component" value="Unassembled WGS sequence"/>
</dbReference>
<sequence>MVGRKIGLMGCTALLASAMVIPTADHAIAGSSAKGGNAKVEQKSAVQNQKELANPNVQKELDKLLRPDVQGAIAYVYDHGKYQGYASGIADVNTGRKMEADYRYRIGSLTKTFIATVVLQLAGENKLNLDDPVEKWVPGLVQGNGYDGNKVTIRQLLNHTSGLNDYSMDLFDGSGADILKRIQVTYSPEELVKKGLKNDPLFEPGKGLMYTNTNYVLLGIIVEKVTGSTYAQQIERRIIEPLKLNNTFCPGVNLVVPGANHSKAYLYHNNERFDVTDLNPSIAGASGEMISSGRDLSTFFSALFGGKLLKPEQMKQMFTTVKSGYDEVPYFGLGIYQMKMPNGELVWGHSGGIFGSVNGVRASRDGQRVVVVNMNVYTESTGGEEYFNGVYMAGLGLKKK</sequence>
<dbReference type="EMBL" id="BORT01000001">
    <property type="protein sequence ID" value="GIO45271.1"/>
    <property type="molecule type" value="Genomic_DNA"/>
</dbReference>
<dbReference type="InterPro" id="IPR012338">
    <property type="entry name" value="Beta-lactam/transpept-like"/>
</dbReference>
<dbReference type="GO" id="GO:0004180">
    <property type="term" value="F:carboxypeptidase activity"/>
    <property type="evidence" value="ECO:0007669"/>
    <property type="project" value="UniProtKB-KW"/>
</dbReference>
<dbReference type="InterPro" id="IPR001466">
    <property type="entry name" value="Beta-lactam-related"/>
</dbReference>
<dbReference type="Gene3D" id="3.40.710.10">
    <property type="entry name" value="DD-peptidase/beta-lactamase superfamily"/>
    <property type="match status" value="1"/>
</dbReference>
<feature type="domain" description="Beta-lactamase-related" evidence="1">
    <location>
        <begin position="64"/>
        <end position="375"/>
    </location>
</feature>
<accession>A0A919Y6Z3</accession>
<protein>
    <submittedName>
        <fullName evidence="2">D-alanyl-D-alanine carboxypeptidase</fullName>
    </submittedName>
</protein>